<organism evidence="4 5">
    <name type="scientific">Undibacterium macrobrachii</name>
    <dbReference type="NCBI Taxonomy" id="1119058"/>
    <lineage>
        <taxon>Bacteria</taxon>
        <taxon>Pseudomonadati</taxon>
        <taxon>Pseudomonadota</taxon>
        <taxon>Betaproteobacteria</taxon>
        <taxon>Burkholderiales</taxon>
        <taxon>Oxalobacteraceae</taxon>
        <taxon>Undibacterium</taxon>
    </lineage>
</organism>
<dbReference type="GO" id="GO:0016787">
    <property type="term" value="F:hydrolase activity"/>
    <property type="evidence" value="ECO:0007669"/>
    <property type="project" value="UniProtKB-KW"/>
</dbReference>
<evidence type="ECO:0000259" key="3">
    <source>
        <dbReference type="Pfam" id="PF00561"/>
    </source>
</evidence>
<dbReference type="InterPro" id="IPR050266">
    <property type="entry name" value="AB_hydrolase_sf"/>
</dbReference>
<dbReference type="PANTHER" id="PTHR43798">
    <property type="entry name" value="MONOACYLGLYCEROL LIPASE"/>
    <property type="match status" value="1"/>
</dbReference>
<name>A0ABQ2XCH6_9BURK</name>
<sequence length="321" mass="34803">MTLSKVIQISFSTIVFVACTVATAYQVAMAAPATTTTTTASAAAKVEQFQVGSMYVEKYANANAKGAPVILIPGLSSGGYVWDDTVKHLQKEHELYVITLAGFNGKPAMAGPKMAKAKESLLTLIQTQKIHKPVLVGHSLGSALSIWFAQSHSDLIRGVFGVDGLPVFPRSENMNQDQRNAMADNLRVQMGSADQKTYAQQQVQYMRTMGVVDVQLADKIAALSAQSDPAASAEYMADLFRLDLRKDLPAISVPLAMVSPYYAPDFAASNLSAEAKHAYYEGLMKGTPKLRMVPIAGARHFPMYDQAQVFQEKLAEFINSL</sequence>
<dbReference type="InterPro" id="IPR000073">
    <property type="entry name" value="AB_hydrolase_1"/>
</dbReference>
<dbReference type="Gene3D" id="3.40.50.1820">
    <property type="entry name" value="alpha/beta hydrolase"/>
    <property type="match status" value="1"/>
</dbReference>
<dbReference type="SUPFAM" id="SSF53474">
    <property type="entry name" value="alpha/beta-Hydrolases"/>
    <property type="match status" value="1"/>
</dbReference>
<dbReference type="InterPro" id="IPR029058">
    <property type="entry name" value="AB_hydrolase_fold"/>
</dbReference>
<keyword evidence="2" id="KW-0732">Signal</keyword>
<feature type="signal peptide" evidence="2">
    <location>
        <begin position="1"/>
        <end position="30"/>
    </location>
</feature>
<comment type="caution">
    <text evidence="4">The sequence shown here is derived from an EMBL/GenBank/DDBJ whole genome shotgun (WGS) entry which is preliminary data.</text>
</comment>
<gene>
    <name evidence="4" type="ORF">GCM10011282_16110</name>
</gene>
<dbReference type="PROSITE" id="PS51257">
    <property type="entry name" value="PROKAR_LIPOPROTEIN"/>
    <property type="match status" value="1"/>
</dbReference>
<dbReference type="EMBL" id="BMYT01000002">
    <property type="protein sequence ID" value="GGX10594.1"/>
    <property type="molecule type" value="Genomic_DNA"/>
</dbReference>
<proteinExistence type="predicted"/>
<dbReference type="Pfam" id="PF00561">
    <property type="entry name" value="Abhydrolase_1"/>
    <property type="match status" value="1"/>
</dbReference>
<evidence type="ECO:0000313" key="4">
    <source>
        <dbReference type="EMBL" id="GGX10594.1"/>
    </source>
</evidence>
<accession>A0ABQ2XCH6</accession>
<protein>
    <submittedName>
        <fullName evidence="4">Alpha/beta hydrolase</fullName>
    </submittedName>
</protein>
<reference evidence="5" key="1">
    <citation type="journal article" date="2019" name="Int. J. Syst. Evol. Microbiol.">
        <title>The Global Catalogue of Microorganisms (GCM) 10K type strain sequencing project: providing services to taxonomists for standard genome sequencing and annotation.</title>
        <authorList>
            <consortium name="The Broad Institute Genomics Platform"/>
            <consortium name="The Broad Institute Genome Sequencing Center for Infectious Disease"/>
            <person name="Wu L."/>
            <person name="Ma J."/>
        </authorList>
    </citation>
    <scope>NUCLEOTIDE SEQUENCE [LARGE SCALE GENOMIC DNA]</scope>
    <source>
        <strain evidence="5">KCTC 23916</strain>
    </source>
</reference>
<keyword evidence="1 4" id="KW-0378">Hydrolase</keyword>
<feature type="domain" description="AB hydrolase-1" evidence="3">
    <location>
        <begin position="68"/>
        <end position="197"/>
    </location>
</feature>
<dbReference type="PANTHER" id="PTHR43798:SF31">
    <property type="entry name" value="AB HYDROLASE SUPERFAMILY PROTEIN YCLE"/>
    <property type="match status" value="1"/>
</dbReference>
<evidence type="ECO:0000256" key="2">
    <source>
        <dbReference type="SAM" id="SignalP"/>
    </source>
</evidence>
<dbReference type="RefSeq" id="WP_189345594.1">
    <property type="nucleotide sequence ID" value="NZ_BMYT01000002.1"/>
</dbReference>
<evidence type="ECO:0000313" key="5">
    <source>
        <dbReference type="Proteomes" id="UP000620127"/>
    </source>
</evidence>
<evidence type="ECO:0000256" key="1">
    <source>
        <dbReference type="ARBA" id="ARBA00022801"/>
    </source>
</evidence>
<dbReference type="Proteomes" id="UP000620127">
    <property type="component" value="Unassembled WGS sequence"/>
</dbReference>
<keyword evidence="5" id="KW-1185">Reference proteome</keyword>
<feature type="chain" id="PRO_5047321210" evidence="2">
    <location>
        <begin position="31"/>
        <end position="321"/>
    </location>
</feature>